<keyword evidence="3" id="KW-1185">Reference proteome</keyword>
<proteinExistence type="predicted"/>
<evidence type="ECO:0000256" key="1">
    <source>
        <dbReference type="SAM" id="SignalP"/>
    </source>
</evidence>
<dbReference type="RefSeq" id="XP_033604444.1">
    <property type="nucleotide sequence ID" value="XM_033743281.1"/>
</dbReference>
<reference evidence="2" key="1">
    <citation type="journal article" date="2020" name="Stud. Mycol.">
        <title>101 Dothideomycetes genomes: a test case for predicting lifestyles and emergence of pathogens.</title>
        <authorList>
            <person name="Haridas S."/>
            <person name="Albert R."/>
            <person name="Binder M."/>
            <person name="Bloem J."/>
            <person name="Labutti K."/>
            <person name="Salamov A."/>
            <person name="Andreopoulos B."/>
            <person name="Baker S."/>
            <person name="Barry K."/>
            <person name="Bills G."/>
            <person name="Bluhm B."/>
            <person name="Cannon C."/>
            <person name="Castanera R."/>
            <person name="Culley D."/>
            <person name="Daum C."/>
            <person name="Ezra D."/>
            <person name="Gonzalez J."/>
            <person name="Henrissat B."/>
            <person name="Kuo A."/>
            <person name="Liang C."/>
            <person name="Lipzen A."/>
            <person name="Lutzoni F."/>
            <person name="Magnuson J."/>
            <person name="Mondo S."/>
            <person name="Nolan M."/>
            <person name="Ohm R."/>
            <person name="Pangilinan J."/>
            <person name="Park H.-J."/>
            <person name="Ramirez L."/>
            <person name="Alfaro M."/>
            <person name="Sun H."/>
            <person name="Tritt A."/>
            <person name="Yoshinaga Y."/>
            <person name="Zwiers L.-H."/>
            <person name="Turgeon B."/>
            <person name="Goodwin S."/>
            <person name="Spatafora J."/>
            <person name="Crous P."/>
            <person name="Grigoriev I."/>
        </authorList>
    </citation>
    <scope>NUCLEOTIDE SEQUENCE</scope>
    <source>
        <strain evidence="2">CBS 121739</strain>
    </source>
</reference>
<feature type="chain" id="PRO_5025438504" description="Secreted protein" evidence="1">
    <location>
        <begin position="16"/>
        <end position="78"/>
    </location>
</feature>
<evidence type="ECO:0000313" key="3">
    <source>
        <dbReference type="Proteomes" id="UP000799437"/>
    </source>
</evidence>
<dbReference type="GeneID" id="54484335"/>
<gene>
    <name evidence="2" type="ORF">EJ05DRAFT_472930</name>
</gene>
<protein>
    <recommendedName>
        <fullName evidence="4">Secreted protein</fullName>
    </recommendedName>
</protein>
<sequence>MLFLARFAACLLAYANQCYLPVCISANPAPGIIIPTTTTITTTTPAKPLSASSKPTNPSCDPFLTGLWCARSNEPLRA</sequence>
<dbReference type="EMBL" id="ML996566">
    <property type="protein sequence ID" value="KAF2761993.1"/>
    <property type="molecule type" value="Genomic_DNA"/>
</dbReference>
<name>A0A6A6WGS3_9PEZI</name>
<keyword evidence="1" id="KW-0732">Signal</keyword>
<evidence type="ECO:0008006" key="4">
    <source>
        <dbReference type="Google" id="ProtNLM"/>
    </source>
</evidence>
<evidence type="ECO:0000313" key="2">
    <source>
        <dbReference type="EMBL" id="KAF2761993.1"/>
    </source>
</evidence>
<feature type="signal peptide" evidence="1">
    <location>
        <begin position="1"/>
        <end position="15"/>
    </location>
</feature>
<dbReference type="AlphaFoldDB" id="A0A6A6WGS3"/>
<dbReference type="Proteomes" id="UP000799437">
    <property type="component" value="Unassembled WGS sequence"/>
</dbReference>
<organism evidence="2 3">
    <name type="scientific">Pseudovirgaria hyperparasitica</name>
    <dbReference type="NCBI Taxonomy" id="470096"/>
    <lineage>
        <taxon>Eukaryota</taxon>
        <taxon>Fungi</taxon>
        <taxon>Dikarya</taxon>
        <taxon>Ascomycota</taxon>
        <taxon>Pezizomycotina</taxon>
        <taxon>Dothideomycetes</taxon>
        <taxon>Dothideomycetes incertae sedis</taxon>
        <taxon>Acrospermales</taxon>
        <taxon>Acrospermaceae</taxon>
        <taxon>Pseudovirgaria</taxon>
    </lineage>
</organism>
<accession>A0A6A6WGS3</accession>